<keyword evidence="2" id="KW-1133">Transmembrane helix</keyword>
<keyword evidence="1" id="KW-0378">Hydrolase</keyword>
<dbReference type="InterPro" id="IPR005754">
    <property type="entry name" value="Sortase"/>
</dbReference>
<evidence type="ECO:0000256" key="2">
    <source>
        <dbReference type="SAM" id="Phobius"/>
    </source>
</evidence>
<evidence type="ECO:0008006" key="5">
    <source>
        <dbReference type="Google" id="ProtNLM"/>
    </source>
</evidence>
<evidence type="ECO:0000313" key="4">
    <source>
        <dbReference type="Proteomes" id="UP000178632"/>
    </source>
</evidence>
<protein>
    <recommendedName>
        <fullName evidence="5">Sortase</fullName>
    </recommendedName>
</protein>
<proteinExistence type="predicted"/>
<dbReference type="InterPro" id="IPR023365">
    <property type="entry name" value="Sortase_dom-sf"/>
</dbReference>
<dbReference type="Gene3D" id="2.40.260.10">
    <property type="entry name" value="Sortase"/>
    <property type="match status" value="1"/>
</dbReference>
<evidence type="ECO:0000256" key="1">
    <source>
        <dbReference type="ARBA" id="ARBA00022801"/>
    </source>
</evidence>
<organism evidence="3 4">
    <name type="scientific">Candidatus Staskawiczbacteria bacterium RIFCSPLOWO2_12_FULL_37_15</name>
    <dbReference type="NCBI Taxonomy" id="1802218"/>
    <lineage>
        <taxon>Bacteria</taxon>
        <taxon>Candidatus Staskawicziibacteriota</taxon>
    </lineage>
</organism>
<evidence type="ECO:0000313" key="3">
    <source>
        <dbReference type="EMBL" id="OGZ75681.1"/>
    </source>
</evidence>
<dbReference type="AlphaFoldDB" id="A0A1G2IMH2"/>
<dbReference type="EMBL" id="MHPE01000045">
    <property type="protein sequence ID" value="OGZ75681.1"/>
    <property type="molecule type" value="Genomic_DNA"/>
</dbReference>
<gene>
    <name evidence="3" type="ORF">A3G45_03350</name>
</gene>
<dbReference type="Pfam" id="PF04203">
    <property type="entry name" value="Sortase"/>
    <property type="match status" value="1"/>
</dbReference>
<keyword evidence="2" id="KW-0472">Membrane</keyword>
<comment type="caution">
    <text evidence="3">The sequence shown here is derived from an EMBL/GenBank/DDBJ whole genome shotgun (WGS) entry which is preliminary data.</text>
</comment>
<sequence length="227" mass="25792">MENKEKKKKIKSIARIFIAIYLLSFFIINWNDVSWIFNYKAVYGLMDDFFTPYQNAQASLASSNFYLNRPSGNNLKASEIVKAKFTYSEKNNILEIPKIGISVPIIFSQNTEQKSLLEDLNKGVVYYPGSVLPEESGQSVILGHSAPPNWPKIKQDTVFSKLDNLSPGDKIIVYINNKRYTYTVKRTDILEKGQEIVSEDNSLALVSCYPPGKDLQRITVQAEIDSF</sequence>
<name>A0A1G2IMH2_9BACT</name>
<dbReference type="GO" id="GO:0016787">
    <property type="term" value="F:hydrolase activity"/>
    <property type="evidence" value="ECO:0007669"/>
    <property type="project" value="UniProtKB-KW"/>
</dbReference>
<accession>A0A1G2IMH2</accession>
<reference evidence="3 4" key="1">
    <citation type="journal article" date="2016" name="Nat. Commun.">
        <title>Thousands of microbial genomes shed light on interconnected biogeochemical processes in an aquifer system.</title>
        <authorList>
            <person name="Anantharaman K."/>
            <person name="Brown C.T."/>
            <person name="Hug L.A."/>
            <person name="Sharon I."/>
            <person name="Castelle C.J."/>
            <person name="Probst A.J."/>
            <person name="Thomas B.C."/>
            <person name="Singh A."/>
            <person name="Wilkins M.J."/>
            <person name="Karaoz U."/>
            <person name="Brodie E.L."/>
            <person name="Williams K.H."/>
            <person name="Hubbard S.S."/>
            <person name="Banfield J.F."/>
        </authorList>
    </citation>
    <scope>NUCLEOTIDE SEQUENCE [LARGE SCALE GENOMIC DNA]</scope>
</reference>
<dbReference type="NCBIfam" id="TIGR01076">
    <property type="entry name" value="sortase_fam"/>
    <property type="match status" value="1"/>
</dbReference>
<dbReference type="SUPFAM" id="SSF63817">
    <property type="entry name" value="Sortase"/>
    <property type="match status" value="1"/>
</dbReference>
<keyword evidence="2" id="KW-0812">Transmembrane</keyword>
<dbReference type="Proteomes" id="UP000178632">
    <property type="component" value="Unassembled WGS sequence"/>
</dbReference>
<feature type="transmembrane region" description="Helical" evidence="2">
    <location>
        <begin position="12"/>
        <end position="30"/>
    </location>
</feature>